<sequence length="106" mass="12353">MLAGKEREEEAMSICSSVCIGLYCHYYMMHVMMMQWLRSRDRLPHVRLGWCLHQHGLPRLPHPFIYQTAKRSIASLFSPDSTLHLGLPPLDVFLQPPQRMLIYSKG</sequence>
<gene>
    <name evidence="2" type="ORF">TNCT_725961</name>
</gene>
<protein>
    <submittedName>
        <fullName evidence="2">Uncharacterized protein</fullName>
    </submittedName>
</protein>
<evidence type="ECO:0000256" key="1">
    <source>
        <dbReference type="SAM" id="Phobius"/>
    </source>
</evidence>
<evidence type="ECO:0000313" key="3">
    <source>
        <dbReference type="Proteomes" id="UP000887116"/>
    </source>
</evidence>
<keyword evidence="1" id="KW-0472">Membrane</keyword>
<accession>A0A8X6IH33</accession>
<proteinExistence type="predicted"/>
<dbReference type="AlphaFoldDB" id="A0A8X6IH33"/>
<evidence type="ECO:0000313" key="2">
    <source>
        <dbReference type="EMBL" id="GFR04620.1"/>
    </source>
</evidence>
<dbReference type="EMBL" id="BMAO01015839">
    <property type="protein sequence ID" value="GFR04620.1"/>
    <property type="molecule type" value="Genomic_DNA"/>
</dbReference>
<organism evidence="2 3">
    <name type="scientific">Trichonephila clavata</name>
    <name type="common">Joro spider</name>
    <name type="synonym">Nephila clavata</name>
    <dbReference type="NCBI Taxonomy" id="2740835"/>
    <lineage>
        <taxon>Eukaryota</taxon>
        <taxon>Metazoa</taxon>
        <taxon>Ecdysozoa</taxon>
        <taxon>Arthropoda</taxon>
        <taxon>Chelicerata</taxon>
        <taxon>Arachnida</taxon>
        <taxon>Araneae</taxon>
        <taxon>Araneomorphae</taxon>
        <taxon>Entelegynae</taxon>
        <taxon>Araneoidea</taxon>
        <taxon>Nephilidae</taxon>
        <taxon>Trichonephila</taxon>
    </lineage>
</organism>
<name>A0A8X6IH33_TRICU</name>
<keyword evidence="3" id="KW-1185">Reference proteome</keyword>
<feature type="transmembrane region" description="Helical" evidence="1">
    <location>
        <begin position="20"/>
        <end position="37"/>
    </location>
</feature>
<comment type="caution">
    <text evidence="2">The sequence shown here is derived from an EMBL/GenBank/DDBJ whole genome shotgun (WGS) entry which is preliminary data.</text>
</comment>
<keyword evidence="1" id="KW-0812">Transmembrane</keyword>
<dbReference type="Proteomes" id="UP000887116">
    <property type="component" value="Unassembled WGS sequence"/>
</dbReference>
<keyword evidence="1" id="KW-1133">Transmembrane helix</keyword>
<reference evidence="2" key="1">
    <citation type="submission" date="2020-07" db="EMBL/GenBank/DDBJ databases">
        <title>Multicomponent nature underlies the extraordinary mechanical properties of spider dragline silk.</title>
        <authorList>
            <person name="Kono N."/>
            <person name="Nakamura H."/>
            <person name="Mori M."/>
            <person name="Yoshida Y."/>
            <person name="Ohtoshi R."/>
            <person name="Malay A.D."/>
            <person name="Moran D.A.P."/>
            <person name="Tomita M."/>
            <person name="Numata K."/>
            <person name="Arakawa K."/>
        </authorList>
    </citation>
    <scope>NUCLEOTIDE SEQUENCE</scope>
</reference>